<evidence type="ECO:0000313" key="1">
    <source>
        <dbReference type="EMBL" id="RDB05612.1"/>
    </source>
</evidence>
<keyword evidence="2" id="KW-1185">Reference proteome</keyword>
<comment type="caution">
    <text evidence="1">The sequence shown here is derived from an EMBL/GenBank/DDBJ whole genome shotgun (WGS) entry which is preliminary data.</text>
</comment>
<proteinExistence type="predicted"/>
<evidence type="ECO:0000313" key="2">
    <source>
        <dbReference type="Proteomes" id="UP000253141"/>
    </source>
</evidence>
<organism evidence="1 2">
    <name type="scientific">Runella aurantiaca</name>
    <dbReference type="NCBI Taxonomy" id="2282308"/>
    <lineage>
        <taxon>Bacteria</taxon>
        <taxon>Pseudomonadati</taxon>
        <taxon>Bacteroidota</taxon>
        <taxon>Cytophagia</taxon>
        <taxon>Cytophagales</taxon>
        <taxon>Spirosomataceae</taxon>
        <taxon>Runella</taxon>
    </lineage>
</organism>
<dbReference type="EMBL" id="QPIW01000009">
    <property type="protein sequence ID" value="RDB05612.1"/>
    <property type="molecule type" value="Genomic_DNA"/>
</dbReference>
<reference evidence="1 2" key="1">
    <citation type="submission" date="2018-07" db="EMBL/GenBank/DDBJ databases">
        <title>Genome analysis of Runella aurantiaca.</title>
        <authorList>
            <person name="Yang X."/>
        </authorList>
    </citation>
    <scope>NUCLEOTIDE SEQUENCE [LARGE SCALE GENOMIC DNA]</scope>
    <source>
        <strain evidence="1 2">YX9</strain>
    </source>
</reference>
<protein>
    <submittedName>
        <fullName evidence="1">Uncharacterized protein</fullName>
    </submittedName>
</protein>
<name>A0A369I961_9BACT</name>
<dbReference type="AlphaFoldDB" id="A0A369I961"/>
<gene>
    <name evidence="1" type="ORF">DVG78_13630</name>
</gene>
<sequence>MSTLQPLPTSLLNDGNLKALNKLLSELEPTLMTDMLKQFFRGWLASTYVEEKEANERADLYFTFERMLAFTEALQEDLPKNTAVHG</sequence>
<accession>A0A369I961</accession>
<dbReference type="Proteomes" id="UP000253141">
    <property type="component" value="Unassembled WGS sequence"/>
</dbReference>
<dbReference type="RefSeq" id="WP_114461616.1">
    <property type="nucleotide sequence ID" value="NZ_QPIW01000009.1"/>
</dbReference>